<reference evidence="2 3" key="1">
    <citation type="submission" date="2016-06" db="EMBL/GenBank/DDBJ databases">
        <authorList>
            <person name="Kjaerup R.B."/>
            <person name="Dalgaard T.S."/>
            <person name="Juul-Madsen H.R."/>
        </authorList>
    </citation>
    <scope>NUCLEOTIDE SEQUENCE [LARGE SCALE GENOMIC DNA]</scope>
    <source>
        <strain evidence="2 3">1276495.2</strain>
    </source>
</reference>
<dbReference type="InterPro" id="IPR000073">
    <property type="entry name" value="AB_hydrolase_1"/>
</dbReference>
<evidence type="ECO:0000313" key="2">
    <source>
        <dbReference type="EMBL" id="OBJ83236.1"/>
    </source>
</evidence>
<dbReference type="RefSeq" id="WP_065141002.1">
    <property type="nucleotide sequence ID" value="NZ_LZLM01000097.1"/>
</dbReference>
<organism evidence="2 3">
    <name type="scientific">Mycobacterium asiaticum</name>
    <dbReference type="NCBI Taxonomy" id="1790"/>
    <lineage>
        <taxon>Bacteria</taxon>
        <taxon>Bacillati</taxon>
        <taxon>Actinomycetota</taxon>
        <taxon>Actinomycetes</taxon>
        <taxon>Mycobacteriales</taxon>
        <taxon>Mycobacteriaceae</taxon>
        <taxon>Mycobacterium</taxon>
    </lineage>
</organism>
<dbReference type="InterPro" id="IPR001054">
    <property type="entry name" value="A/G_cyclase"/>
</dbReference>
<comment type="caution">
    <text evidence="2">The sequence shown here is derived from an EMBL/GenBank/DDBJ whole genome shotgun (WGS) entry which is preliminary data.</text>
</comment>
<dbReference type="SUPFAM" id="SSF53474">
    <property type="entry name" value="alpha/beta-Hydrolases"/>
    <property type="match status" value="1"/>
</dbReference>
<sequence length="448" mass="48910">MSYGPVRYARNGDVRLAYRIFGESGPVVVWTPGWVVGNVDTVDEASGPYAPLFERVSREIRFVMWDRRGTGLSDPAKDLLSLDERVADLQAVLDAIGEERPSLVGTAEGGPVSILYTAMNPDRVRSLALYGTAARFSQDLPDFPWGFTSAEIAAQLNDIDNHWGEGALIELFHGAAAESPGVRELFGRHQRAMMSPSMAQLWWRATMEVDVRAVLSMVRAPTLVLARRGDKVVPIESSAALAAAIPDAQFHELPQGGHNGWDIIHQLAEELLRFVTDKPDVPADERLLKTMMFTDIVGSTEQLTATGDAHWRHQLDTHDNVVDCLLEKYGGQQAKHTGDGVFALFDGPTKAARCALEMVPALATRGIRIRVGIHIGECERRGEEWSGMAVHTGARIGSLAAAGEVLSSRTVRDLSAGSDLRFDSLGMRQLKGLPEETEIFRVTTSTSG</sequence>
<dbReference type="Gene3D" id="3.30.70.1230">
    <property type="entry name" value="Nucleotide cyclase"/>
    <property type="match status" value="1"/>
</dbReference>
<feature type="domain" description="Guanylate cyclase" evidence="1">
    <location>
        <begin position="290"/>
        <end position="397"/>
    </location>
</feature>
<dbReference type="GO" id="GO:0004016">
    <property type="term" value="F:adenylate cyclase activity"/>
    <property type="evidence" value="ECO:0007669"/>
    <property type="project" value="UniProtKB-ARBA"/>
</dbReference>
<dbReference type="CDD" id="cd07302">
    <property type="entry name" value="CHD"/>
    <property type="match status" value="1"/>
</dbReference>
<name>A0A1A3KGX3_MYCAS</name>
<proteinExistence type="predicted"/>
<dbReference type="Gene3D" id="3.40.50.1820">
    <property type="entry name" value="alpha/beta hydrolase"/>
    <property type="match status" value="1"/>
</dbReference>
<dbReference type="InterPro" id="IPR050471">
    <property type="entry name" value="AB_hydrolase"/>
</dbReference>
<gene>
    <name evidence="2" type="ORF">A5640_18760</name>
</gene>
<dbReference type="PANTHER" id="PTHR43433:SF8">
    <property type="entry name" value="BIFUNCTIONAL LIPASE_ADENYLATE CYCLASE LIPJ"/>
    <property type="match status" value="1"/>
</dbReference>
<dbReference type="SUPFAM" id="SSF55073">
    <property type="entry name" value="Nucleotide cyclase"/>
    <property type="match status" value="1"/>
</dbReference>
<dbReference type="InterPro" id="IPR029787">
    <property type="entry name" value="Nucleotide_cyclase"/>
</dbReference>
<keyword evidence="2" id="KW-0378">Hydrolase</keyword>
<dbReference type="Pfam" id="PF00561">
    <property type="entry name" value="Abhydrolase_1"/>
    <property type="match status" value="1"/>
</dbReference>
<dbReference type="Pfam" id="PF00211">
    <property type="entry name" value="Guanylate_cyc"/>
    <property type="match status" value="1"/>
</dbReference>
<dbReference type="GO" id="GO:0016787">
    <property type="term" value="F:hydrolase activity"/>
    <property type="evidence" value="ECO:0007669"/>
    <property type="project" value="UniProtKB-KW"/>
</dbReference>
<dbReference type="PROSITE" id="PS50125">
    <property type="entry name" value="GUANYLATE_CYCLASE_2"/>
    <property type="match status" value="1"/>
</dbReference>
<dbReference type="PANTHER" id="PTHR43433">
    <property type="entry name" value="HYDROLASE, ALPHA/BETA FOLD FAMILY PROTEIN"/>
    <property type="match status" value="1"/>
</dbReference>
<dbReference type="GO" id="GO:0009190">
    <property type="term" value="P:cyclic nucleotide biosynthetic process"/>
    <property type="evidence" value="ECO:0007669"/>
    <property type="project" value="InterPro"/>
</dbReference>
<dbReference type="GO" id="GO:0035556">
    <property type="term" value="P:intracellular signal transduction"/>
    <property type="evidence" value="ECO:0007669"/>
    <property type="project" value="InterPro"/>
</dbReference>
<evidence type="ECO:0000259" key="1">
    <source>
        <dbReference type="PROSITE" id="PS50125"/>
    </source>
</evidence>
<dbReference type="SMART" id="SM00044">
    <property type="entry name" value="CYCc"/>
    <property type="match status" value="1"/>
</dbReference>
<dbReference type="InterPro" id="IPR029058">
    <property type="entry name" value="AB_hydrolase_fold"/>
</dbReference>
<evidence type="ECO:0000313" key="3">
    <source>
        <dbReference type="Proteomes" id="UP000093925"/>
    </source>
</evidence>
<dbReference type="AlphaFoldDB" id="A0A1A3KGX3"/>
<dbReference type="PRINTS" id="PR00111">
    <property type="entry name" value="ABHYDROLASE"/>
</dbReference>
<dbReference type="Proteomes" id="UP000093925">
    <property type="component" value="Unassembled WGS sequence"/>
</dbReference>
<accession>A0A1A3KGX3</accession>
<protein>
    <submittedName>
        <fullName evidence="2">Hydrolase</fullName>
    </submittedName>
</protein>
<dbReference type="EMBL" id="LZLM01000097">
    <property type="protein sequence ID" value="OBJ83236.1"/>
    <property type="molecule type" value="Genomic_DNA"/>
</dbReference>